<dbReference type="GO" id="GO:0015031">
    <property type="term" value="P:protein transport"/>
    <property type="evidence" value="ECO:0007669"/>
    <property type="project" value="UniProtKB-KW"/>
</dbReference>
<dbReference type="Proteomes" id="UP000481288">
    <property type="component" value="Unassembled WGS sequence"/>
</dbReference>
<gene>
    <name evidence="7" type="primary">sec39</name>
    <name evidence="7" type="ORF">LCER1_G001149</name>
</gene>
<dbReference type="OrthoDB" id="3434013at2759"/>
<organism evidence="7 8">
    <name type="scientific">Lachnellula cervina</name>
    <dbReference type="NCBI Taxonomy" id="1316786"/>
    <lineage>
        <taxon>Eukaryota</taxon>
        <taxon>Fungi</taxon>
        <taxon>Dikarya</taxon>
        <taxon>Ascomycota</taxon>
        <taxon>Pezizomycotina</taxon>
        <taxon>Leotiomycetes</taxon>
        <taxon>Helotiales</taxon>
        <taxon>Lachnaceae</taxon>
        <taxon>Lachnellula</taxon>
    </lineage>
</organism>
<keyword evidence="2" id="KW-0813">Transport</keyword>
<dbReference type="EMBL" id="QGMG01000081">
    <property type="protein sequence ID" value="TVY57647.1"/>
    <property type="molecule type" value="Genomic_DNA"/>
</dbReference>
<dbReference type="PANTHER" id="PTHR40787">
    <property type="entry name" value="SECRETED PROTEIN"/>
    <property type="match status" value="1"/>
</dbReference>
<evidence type="ECO:0000256" key="5">
    <source>
        <dbReference type="SAM" id="MobiDB-lite"/>
    </source>
</evidence>
<keyword evidence="4" id="KW-0653">Protein transport</keyword>
<sequence length="953" mass="105524">MAGPDVSPAKAILLAVQLATKADIPTLQSLIAQHSKTLHRELVLRILLSHLPETVESSKYVSLLEHLISGGITEDSKFPANAHNLAEMSEGEAQKKVRKLHLLHLKWPYAPEDDPADPFVCFLVLRALRIDDNTGLIAQLPGLLGPFLHHSTYLRTWLISTILPLVRLNYEYHPGIVTLLTISEFELLDDKAGVNLLLSRTGQENTKNDTKNVGRDLRGLIGPWMYGDSRWKRRKLHRNSEIRKQVDTPMNDSLFANERCIGWEEVFQWVTKQAAKSWKTAVEAVEQWDGPGDSDLGSYGDGVMWLDENDQQHLERRYARAAIASAYLISEESIEALNGIDRILSRIITLMDQDSTPTLQAAAALLSPVFDLGDVLSEKNALHLRNDLLSDRNILTSPNETSLRLLHALLISTYICMKTGHKLTIRRAGELALLQNEQEQGITLSRLMMCIVNGPKEDDKYWIRVRNELLWLRSWGAEELLEGADATKGRGILGRLSQDLIETEILKTLLKNTRYSLAKSTYETAPDRPLPRKVLVEAIISSAMNAYDNATNANKTRGGVKQCLDILTTFSDTLEGSVDKDQLFHLVDVTHSMGRYRLVFKQGEPFKPVSLRVHGDPISIIGKVLEQNPRSYAKINDFIEMGQNMVKAGLVARSVSGHTRPLDADQTREQESIAEKRVVSMCIDASLVEDDFETAYSYVVIRLRNIAGPAQARTPEPANNESGLFAKVPAQAMDDWSWRAALQAGKYRRTTYTTKPSHLGNANGNPEIRHLEQRMECLAQALRLAPKATLPEIINVFRRCEEELETHVKKEAEQEAAWDAQGDDQAMPGGFAATPMKKNAIAGASRAAEEAPLSLLDLSVASAARAQRSLAALSVFRGSGSGASNHTAPQAARESNESSRVATPDSAARNTMRKRDQLKNAAVGGLASGIGWLLNAPPVRDSEEDEGGHPDSP</sequence>
<protein>
    <submittedName>
        <fullName evidence="7">Protein transport protein sec39</fullName>
    </submittedName>
</protein>
<evidence type="ECO:0000256" key="4">
    <source>
        <dbReference type="ARBA" id="ARBA00022927"/>
    </source>
</evidence>
<evidence type="ECO:0000256" key="1">
    <source>
        <dbReference type="ARBA" id="ARBA00004240"/>
    </source>
</evidence>
<dbReference type="InterPro" id="IPR013244">
    <property type="entry name" value="Sec39_domain"/>
</dbReference>
<proteinExistence type="predicted"/>
<feature type="region of interest" description="Disordered" evidence="5">
    <location>
        <begin position="877"/>
        <end position="917"/>
    </location>
</feature>
<keyword evidence="3" id="KW-0256">Endoplasmic reticulum</keyword>
<dbReference type="PANTHER" id="PTHR40787:SF3">
    <property type="entry name" value="PROTEIN TRANSPORT PROTEIN SEC39"/>
    <property type="match status" value="1"/>
</dbReference>
<evidence type="ECO:0000259" key="6">
    <source>
        <dbReference type="Pfam" id="PF08314"/>
    </source>
</evidence>
<name>A0A7D8UU66_9HELO</name>
<keyword evidence="8" id="KW-1185">Reference proteome</keyword>
<comment type="subcellular location">
    <subcellularLocation>
        <location evidence="1">Endoplasmic reticulum</location>
    </subcellularLocation>
</comment>
<evidence type="ECO:0000256" key="3">
    <source>
        <dbReference type="ARBA" id="ARBA00022824"/>
    </source>
</evidence>
<accession>A0A7D8UU66</accession>
<evidence type="ECO:0000256" key="2">
    <source>
        <dbReference type="ARBA" id="ARBA00022448"/>
    </source>
</evidence>
<dbReference type="AlphaFoldDB" id="A0A7D8UU66"/>
<reference evidence="7 8" key="1">
    <citation type="submission" date="2018-05" db="EMBL/GenBank/DDBJ databases">
        <title>Whole genome sequencing for identification of molecular markers to develop diagnostic detection tools for the regulated plant pathogen Lachnellula willkommii.</title>
        <authorList>
            <person name="Giroux E."/>
            <person name="Bilodeau G."/>
        </authorList>
    </citation>
    <scope>NUCLEOTIDE SEQUENCE [LARGE SCALE GENOMIC DNA]</scope>
    <source>
        <strain evidence="7 8">CBS 625.97</strain>
    </source>
</reference>
<dbReference type="Pfam" id="PF08314">
    <property type="entry name" value="Sec39"/>
    <property type="match status" value="1"/>
</dbReference>
<comment type="caution">
    <text evidence="7">The sequence shown here is derived from an EMBL/GenBank/DDBJ whole genome shotgun (WGS) entry which is preliminary data.</text>
</comment>
<evidence type="ECO:0000313" key="7">
    <source>
        <dbReference type="EMBL" id="TVY57647.1"/>
    </source>
</evidence>
<dbReference type="GO" id="GO:0005783">
    <property type="term" value="C:endoplasmic reticulum"/>
    <property type="evidence" value="ECO:0007669"/>
    <property type="project" value="UniProtKB-SubCell"/>
</dbReference>
<dbReference type="GO" id="GO:0006890">
    <property type="term" value="P:retrograde vesicle-mediated transport, Golgi to endoplasmic reticulum"/>
    <property type="evidence" value="ECO:0007669"/>
    <property type="project" value="InterPro"/>
</dbReference>
<feature type="region of interest" description="Disordered" evidence="5">
    <location>
        <begin position="931"/>
        <end position="953"/>
    </location>
</feature>
<feature type="domain" description="Sec39" evidence="6">
    <location>
        <begin position="12"/>
        <end position="818"/>
    </location>
</feature>
<evidence type="ECO:0000313" key="8">
    <source>
        <dbReference type="Proteomes" id="UP000481288"/>
    </source>
</evidence>